<dbReference type="Pfam" id="PF05185">
    <property type="entry name" value="PRMT5"/>
    <property type="match status" value="1"/>
</dbReference>
<dbReference type="InterPro" id="IPR025799">
    <property type="entry name" value="Arg_MeTrfase"/>
</dbReference>
<keyword evidence="3 4" id="KW-0949">S-adenosyl-L-methionine</keyword>
<feature type="binding site" evidence="6">
    <location>
        <position position="286"/>
    </location>
    <ligand>
        <name>S-adenosyl-L-methionine</name>
        <dbReference type="ChEBI" id="CHEBI:59789"/>
    </ligand>
</feature>
<evidence type="ECO:0000256" key="3">
    <source>
        <dbReference type="ARBA" id="ARBA00022691"/>
    </source>
</evidence>
<dbReference type="EMBL" id="CAJZBQ010000011">
    <property type="protein sequence ID" value="CAG9313962.1"/>
    <property type="molecule type" value="Genomic_DNA"/>
</dbReference>
<protein>
    <recommendedName>
        <fullName evidence="4">Protein arginine N-methyltransferase</fullName>
    </recommendedName>
</protein>
<dbReference type="GO" id="GO:0005634">
    <property type="term" value="C:nucleus"/>
    <property type="evidence" value="ECO:0007669"/>
    <property type="project" value="TreeGrafter"/>
</dbReference>
<dbReference type="InterPro" id="IPR035248">
    <property type="entry name" value="PRMT5_C"/>
</dbReference>
<evidence type="ECO:0000256" key="5">
    <source>
        <dbReference type="PIRSR" id="PIRSR015894-1"/>
    </source>
</evidence>
<evidence type="ECO:0000256" key="7">
    <source>
        <dbReference type="PIRSR" id="PIRSR015894-3"/>
    </source>
</evidence>
<dbReference type="CDD" id="cd02440">
    <property type="entry name" value="AdoMet_MTases"/>
    <property type="match status" value="1"/>
</dbReference>
<dbReference type="Pfam" id="PF17286">
    <property type="entry name" value="PRMT5_C"/>
    <property type="match status" value="1"/>
</dbReference>
<evidence type="ECO:0000313" key="11">
    <source>
        <dbReference type="EMBL" id="CAG9313962.1"/>
    </source>
</evidence>
<dbReference type="Gene3D" id="3.20.20.150">
    <property type="entry name" value="Divalent-metal-dependent TIM barrel enzymes"/>
    <property type="match status" value="1"/>
</dbReference>
<organism evidence="11 12">
    <name type="scientific">Blepharisma stoltei</name>
    <dbReference type="NCBI Taxonomy" id="1481888"/>
    <lineage>
        <taxon>Eukaryota</taxon>
        <taxon>Sar</taxon>
        <taxon>Alveolata</taxon>
        <taxon>Ciliophora</taxon>
        <taxon>Postciliodesmatophora</taxon>
        <taxon>Heterotrichea</taxon>
        <taxon>Heterotrichida</taxon>
        <taxon>Blepharismidae</taxon>
        <taxon>Blepharisma</taxon>
    </lineage>
</organism>
<feature type="active site" description="Proton donor/acceptor" evidence="5">
    <location>
        <position position="391"/>
    </location>
</feature>
<dbReference type="InterPro" id="IPR035247">
    <property type="entry name" value="PRMT5_TIM"/>
</dbReference>
<dbReference type="Proteomes" id="UP001162131">
    <property type="component" value="Unassembled WGS sequence"/>
</dbReference>
<sequence length="591" mass="68189">MFPCPEFPWQLYVGKETNYPANIQQELQKAVNESFDFLRVPLSHPRYSQHPDIKRNNAFTRSDFCLPSDQWNNCIQGKCNPNINPDSSCPKLREKWEKEMGRQIDWAVHLGVNAIVLPTPQLHCTNFARILNQYLEKGFYYQKVHVEIPADKWEIWNALRCMVGPSTALGVSLVITKELPEEKILDRWFGEPIMNVHIPRHIFLKNKQGFPVLPKEHQVFIQKLFKLKASVLIGSARDAEQIRGYICYLFKNQPRLNKIQSFSIDYWDNLQIPLQPLMHNLESMTYDIFEKDTVKYLLYENAIYSALKDNENYRIIMVVGAGRGPIASAALRAGRKAQRNIKVYALDKNPNAIVTLYNLLSTDWAGENIEVIESDMREWKPEEKADILVSELLGSFGDNELEPECLECAKHLVKEGGISIPCESISYLSPVSSQKNWTNAITVEKVPETPYVSMLHNFYSPWTTQKCFQFNYPSPSSNYSRFSSFKFPVATPLTIHGFGGYFESKLYKDITLSTVPETHSKDMCSWFPMYFPIKEPIFCPGGSEIEISVWRCCGSGKVWYEWVINMWKDGMLYKSSGLHNPNGKTYWIGVR</sequence>
<evidence type="ECO:0000313" key="12">
    <source>
        <dbReference type="Proteomes" id="UP001162131"/>
    </source>
</evidence>
<evidence type="ECO:0000256" key="1">
    <source>
        <dbReference type="ARBA" id="ARBA00022603"/>
    </source>
</evidence>
<feature type="binding site" evidence="6">
    <location>
        <begin position="295"/>
        <end position="296"/>
    </location>
    <ligand>
        <name>S-adenosyl-L-methionine</name>
        <dbReference type="ChEBI" id="CHEBI:59789"/>
    </ligand>
</feature>
<comment type="similarity">
    <text evidence="4">Belongs to the class I-like SAM-binding methyltransferase superfamily.</text>
</comment>
<dbReference type="GO" id="GO:0006355">
    <property type="term" value="P:regulation of DNA-templated transcription"/>
    <property type="evidence" value="ECO:0007669"/>
    <property type="project" value="TreeGrafter"/>
</dbReference>
<feature type="active site" description="Proton donor/acceptor" evidence="5">
    <location>
        <position position="400"/>
    </location>
</feature>
<dbReference type="InterPro" id="IPR029063">
    <property type="entry name" value="SAM-dependent_MTases_sf"/>
</dbReference>
<feature type="domain" description="PRMT5 arginine-N-methyltransferase" evidence="8">
    <location>
        <begin position="260"/>
        <end position="420"/>
    </location>
</feature>
<keyword evidence="12" id="KW-1185">Reference proteome</keyword>
<dbReference type="AlphaFoldDB" id="A0AAU9IL84"/>
<evidence type="ECO:0000256" key="2">
    <source>
        <dbReference type="ARBA" id="ARBA00022679"/>
    </source>
</evidence>
<dbReference type="Gene3D" id="3.40.50.150">
    <property type="entry name" value="Vaccinia Virus protein VP39"/>
    <property type="match status" value="1"/>
</dbReference>
<feature type="domain" description="PRMT5 TIM barrel" evidence="9">
    <location>
        <begin position="35"/>
        <end position="251"/>
    </location>
</feature>
<dbReference type="PIRSF" id="PIRSF015894">
    <property type="entry name" value="Skb1_MeTrfase"/>
    <property type="match status" value="1"/>
</dbReference>
<comment type="caution">
    <text evidence="11">The sequence shown here is derived from an EMBL/GenBank/DDBJ whole genome shotgun (WGS) entry which is preliminary data.</text>
</comment>
<dbReference type="GO" id="GO:0005829">
    <property type="term" value="C:cytosol"/>
    <property type="evidence" value="ECO:0007669"/>
    <property type="project" value="TreeGrafter"/>
</dbReference>
<dbReference type="PANTHER" id="PTHR10738">
    <property type="entry name" value="PROTEIN ARGININE N-METHYLTRANSFERASE 5"/>
    <property type="match status" value="1"/>
</dbReference>
<dbReference type="PANTHER" id="PTHR10738:SF0">
    <property type="entry name" value="PROTEIN ARGININE N-METHYLTRANSFERASE 5"/>
    <property type="match status" value="1"/>
</dbReference>
<reference evidence="11" key="1">
    <citation type="submission" date="2021-09" db="EMBL/GenBank/DDBJ databases">
        <authorList>
            <consortium name="AG Swart"/>
            <person name="Singh M."/>
            <person name="Singh A."/>
            <person name="Seah K."/>
            <person name="Emmerich C."/>
        </authorList>
    </citation>
    <scope>NUCLEOTIDE SEQUENCE</scope>
    <source>
        <strain evidence="11">ATCC30299</strain>
    </source>
</reference>
<evidence type="ECO:0000259" key="8">
    <source>
        <dbReference type="Pfam" id="PF05185"/>
    </source>
</evidence>
<feature type="domain" description="PRMT5 oligomerisation" evidence="10">
    <location>
        <begin position="424"/>
        <end position="588"/>
    </location>
</feature>
<proteinExistence type="inferred from homology"/>
<keyword evidence="2 4" id="KW-0808">Transferase</keyword>
<dbReference type="GO" id="GO:0016274">
    <property type="term" value="F:protein-arginine N-methyltransferase activity"/>
    <property type="evidence" value="ECO:0007669"/>
    <property type="project" value="InterPro"/>
</dbReference>
<feature type="binding site" evidence="6">
    <location>
        <begin position="375"/>
        <end position="376"/>
    </location>
    <ligand>
        <name>S-adenosyl-L-methionine</name>
        <dbReference type="ChEBI" id="CHEBI:59789"/>
    </ligand>
</feature>
<dbReference type="InterPro" id="IPR035075">
    <property type="entry name" value="PRMT5"/>
</dbReference>
<dbReference type="Pfam" id="PF17285">
    <property type="entry name" value="PRMT5_TIM"/>
    <property type="match status" value="1"/>
</dbReference>
<dbReference type="SUPFAM" id="SSF53335">
    <property type="entry name" value="S-adenosyl-L-methionine-dependent methyltransferases"/>
    <property type="match status" value="1"/>
</dbReference>
<evidence type="ECO:0000259" key="10">
    <source>
        <dbReference type="Pfam" id="PF17286"/>
    </source>
</evidence>
<gene>
    <name evidence="11" type="ORF">BSTOLATCC_MIC9763</name>
</gene>
<evidence type="ECO:0000256" key="6">
    <source>
        <dbReference type="PIRSR" id="PIRSR015894-2"/>
    </source>
</evidence>
<name>A0AAU9IL84_9CILI</name>
<evidence type="ECO:0000256" key="4">
    <source>
        <dbReference type="PIRNR" id="PIRNR015894"/>
    </source>
</evidence>
<dbReference type="PROSITE" id="PS51678">
    <property type="entry name" value="SAM_MT_PRMT"/>
    <property type="match status" value="1"/>
</dbReference>
<dbReference type="InterPro" id="IPR007857">
    <property type="entry name" value="Arg_MeTrfase_PRMT5"/>
</dbReference>
<evidence type="ECO:0000259" key="9">
    <source>
        <dbReference type="Pfam" id="PF17285"/>
    </source>
</evidence>
<dbReference type="GO" id="GO:0032259">
    <property type="term" value="P:methylation"/>
    <property type="evidence" value="ECO:0007669"/>
    <property type="project" value="UniProtKB-KW"/>
</dbReference>
<accession>A0AAU9IL84</accession>
<feature type="site" description="Critical for specifying symmetric addition of methyl groups" evidence="7">
    <location>
        <position position="289"/>
    </location>
</feature>
<keyword evidence="1 4" id="KW-0489">Methyltransferase</keyword>
<dbReference type="Gene3D" id="2.70.160.11">
    <property type="entry name" value="Hnrnp arginine n-methyltransferase1"/>
    <property type="match status" value="1"/>
</dbReference>